<keyword evidence="3" id="KW-0378">Hydrolase</keyword>
<evidence type="ECO:0000256" key="7">
    <source>
        <dbReference type="ARBA" id="ARBA00023316"/>
    </source>
</evidence>
<evidence type="ECO:0000256" key="4">
    <source>
        <dbReference type="ARBA" id="ARBA00022833"/>
    </source>
</evidence>
<reference evidence="8" key="1">
    <citation type="journal article" date="2014" name="Front. Microbiol.">
        <title>High frequency of phylogenetically diverse reductive dehalogenase-homologous genes in deep subseafloor sedimentary metagenomes.</title>
        <authorList>
            <person name="Kawai M."/>
            <person name="Futagami T."/>
            <person name="Toyoda A."/>
            <person name="Takaki Y."/>
            <person name="Nishi S."/>
            <person name="Hori S."/>
            <person name="Arai W."/>
            <person name="Tsubouchi T."/>
            <person name="Morono Y."/>
            <person name="Uchiyama I."/>
            <person name="Ito T."/>
            <person name="Fujiyama A."/>
            <person name="Inagaki F."/>
            <person name="Takami H."/>
        </authorList>
    </citation>
    <scope>NUCLEOTIDE SEQUENCE</scope>
    <source>
        <strain evidence="8">Expedition CK06-06</strain>
    </source>
</reference>
<keyword evidence="1" id="KW-0645">Protease</keyword>
<dbReference type="GO" id="GO:0071555">
    <property type="term" value="P:cell wall organization"/>
    <property type="evidence" value="ECO:0007669"/>
    <property type="project" value="UniProtKB-KW"/>
</dbReference>
<dbReference type="GO" id="GO:0016805">
    <property type="term" value="F:dipeptidase activity"/>
    <property type="evidence" value="ECO:0007669"/>
    <property type="project" value="UniProtKB-KW"/>
</dbReference>
<accession>X1NES8</accession>
<dbReference type="GO" id="GO:0046872">
    <property type="term" value="F:metal ion binding"/>
    <property type="evidence" value="ECO:0007669"/>
    <property type="project" value="UniProtKB-KW"/>
</dbReference>
<dbReference type="InterPro" id="IPR000755">
    <property type="entry name" value="A_A_dipeptidase"/>
</dbReference>
<evidence type="ECO:0000256" key="2">
    <source>
        <dbReference type="ARBA" id="ARBA00022723"/>
    </source>
</evidence>
<dbReference type="GO" id="GO:0008237">
    <property type="term" value="F:metallopeptidase activity"/>
    <property type="evidence" value="ECO:0007669"/>
    <property type="project" value="UniProtKB-KW"/>
</dbReference>
<dbReference type="InterPro" id="IPR009045">
    <property type="entry name" value="Zn_M74/Hedgehog-like"/>
</dbReference>
<feature type="non-terminal residue" evidence="8">
    <location>
        <position position="1"/>
    </location>
</feature>
<keyword evidence="6" id="KW-0482">Metalloprotease</keyword>
<dbReference type="EMBL" id="BARV01026538">
    <property type="protein sequence ID" value="GAI42103.1"/>
    <property type="molecule type" value="Genomic_DNA"/>
</dbReference>
<evidence type="ECO:0000256" key="5">
    <source>
        <dbReference type="ARBA" id="ARBA00022997"/>
    </source>
</evidence>
<dbReference type="Pfam" id="PF01427">
    <property type="entry name" value="Peptidase_M15"/>
    <property type="match status" value="1"/>
</dbReference>
<proteinExistence type="predicted"/>
<dbReference type="Gene3D" id="3.30.1380.10">
    <property type="match status" value="1"/>
</dbReference>
<keyword evidence="2" id="KW-0479">Metal-binding</keyword>
<dbReference type="PANTHER" id="PTHR43126:SF2">
    <property type="entry name" value="D-ALANYL-D-ALANINE DIPEPTIDASE"/>
    <property type="match status" value="1"/>
</dbReference>
<evidence type="ECO:0000256" key="1">
    <source>
        <dbReference type="ARBA" id="ARBA00022670"/>
    </source>
</evidence>
<dbReference type="SUPFAM" id="SSF55166">
    <property type="entry name" value="Hedgehog/DD-peptidase"/>
    <property type="match status" value="1"/>
</dbReference>
<name>X1NES8_9ZZZZ</name>
<gene>
    <name evidence="8" type="ORF">S06H3_42867</name>
</gene>
<dbReference type="AlphaFoldDB" id="X1NES8"/>
<protein>
    <recommendedName>
        <fullName evidence="9">Peptidase M15B domain-containing protein</fullName>
    </recommendedName>
</protein>
<dbReference type="GO" id="GO:0006508">
    <property type="term" value="P:proteolysis"/>
    <property type="evidence" value="ECO:0007669"/>
    <property type="project" value="UniProtKB-KW"/>
</dbReference>
<evidence type="ECO:0000313" key="8">
    <source>
        <dbReference type="EMBL" id="GAI42103.1"/>
    </source>
</evidence>
<evidence type="ECO:0008006" key="9">
    <source>
        <dbReference type="Google" id="ProtNLM"/>
    </source>
</evidence>
<keyword evidence="4" id="KW-0862">Zinc</keyword>
<evidence type="ECO:0000256" key="6">
    <source>
        <dbReference type="ARBA" id="ARBA00023049"/>
    </source>
</evidence>
<comment type="caution">
    <text evidence="8">The sequence shown here is derived from an EMBL/GenBank/DDBJ whole genome shotgun (WGS) entry which is preliminary data.</text>
</comment>
<organism evidence="8">
    <name type="scientific">marine sediment metagenome</name>
    <dbReference type="NCBI Taxonomy" id="412755"/>
    <lineage>
        <taxon>unclassified sequences</taxon>
        <taxon>metagenomes</taxon>
        <taxon>ecological metagenomes</taxon>
    </lineage>
</organism>
<keyword evidence="7" id="KW-0961">Cell wall biogenesis/degradation</keyword>
<keyword evidence="5" id="KW-0224">Dipeptidase</keyword>
<sequence length="123" mass="14616">STQYPKWNEKRIIREVNKYVAPWKGKYASGHMTGAAVDIRIIGKNGKKLPMVSKKLSYQESARTYSKRLPNYLRKNREILIKAMAKAGFSNYPKEFWHWSYGDYWWARRKKRKVAIYGIINLK</sequence>
<evidence type="ECO:0000256" key="3">
    <source>
        <dbReference type="ARBA" id="ARBA00022801"/>
    </source>
</evidence>
<dbReference type="PANTHER" id="PTHR43126">
    <property type="entry name" value="D-ALANYL-D-ALANINE DIPEPTIDASE"/>
    <property type="match status" value="1"/>
</dbReference>